<keyword evidence="1" id="KW-1133">Transmembrane helix</keyword>
<accession>H0QGP0</accession>
<gene>
    <name evidence="2" type="ORF">ARGLB_008_00100</name>
</gene>
<proteinExistence type="predicted"/>
<dbReference type="EMBL" id="BAEG01000008">
    <property type="protein sequence ID" value="GAB11991.1"/>
    <property type="molecule type" value="Genomic_DNA"/>
</dbReference>
<name>H0QGP0_ARTG1</name>
<protein>
    <submittedName>
        <fullName evidence="2">Uncharacterized protein</fullName>
    </submittedName>
</protein>
<organism evidence="2 3">
    <name type="scientific">Arthrobacter globiformis (strain ATCC 8010 / DSM 20124 / JCM 1332 / NBRC 12137 / NCIMB 8907 / NRRL B-2979 / 168)</name>
    <dbReference type="NCBI Taxonomy" id="1077972"/>
    <lineage>
        <taxon>Bacteria</taxon>
        <taxon>Bacillati</taxon>
        <taxon>Actinomycetota</taxon>
        <taxon>Actinomycetes</taxon>
        <taxon>Micrococcales</taxon>
        <taxon>Micrococcaceae</taxon>
        <taxon>Arthrobacter</taxon>
    </lineage>
</organism>
<dbReference type="AlphaFoldDB" id="H0QGP0"/>
<dbReference type="Proteomes" id="UP000003828">
    <property type="component" value="Unassembled WGS sequence"/>
</dbReference>
<dbReference type="STRING" id="1077972.ARGLB_008_00100"/>
<keyword evidence="3" id="KW-1185">Reference proteome</keyword>
<feature type="transmembrane region" description="Helical" evidence="1">
    <location>
        <begin position="9"/>
        <end position="27"/>
    </location>
</feature>
<sequence>MREGYPVKQLIWIIAVVAVLFVIAGATIRAVAFLLWVAPVLLLAALLAFFLKRSGGKRIP</sequence>
<evidence type="ECO:0000313" key="3">
    <source>
        <dbReference type="Proteomes" id="UP000003828"/>
    </source>
</evidence>
<feature type="transmembrane region" description="Helical" evidence="1">
    <location>
        <begin position="33"/>
        <end position="51"/>
    </location>
</feature>
<comment type="caution">
    <text evidence="2">The sequence shown here is derived from an EMBL/GenBank/DDBJ whole genome shotgun (WGS) entry which is preliminary data.</text>
</comment>
<keyword evidence="1" id="KW-0812">Transmembrane</keyword>
<evidence type="ECO:0000313" key="2">
    <source>
        <dbReference type="EMBL" id="GAB11991.1"/>
    </source>
</evidence>
<reference evidence="2 3" key="1">
    <citation type="submission" date="2011-12" db="EMBL/GenBank/DDBJ databases">
        <title>Whole genome shotgun sequence of Arthrobacter globiformis NBRC 12137.</title>
        <authorList>
            <person name="Miyazawa S."/>
            <person name="Hosoyama A."/>
            <person name="Tsuchikane K."/>
            <person name="Katsumata H."/>
            <person name="Yamazaki S."/>
            <person name="Fujita N."/>
        </authorList>
    </citation>
    <scope>NUCLEOTIDE SEQUENCE [LARGE SCALE GENOMIC DNA]</scope>
    <source>
        <strain evidence="2 3">NBRC 12137</strain>
    </source>
</reference>
<keyword evidence="1" id="KW-0472">Membrane</keyword>
<evidence type="ECO:0000256" key="1">
    <source>
        <dbReference type="SAM" id="Phobius"/>
    </source>
</evidence>